<dbReference type="Pfam" id="PF03167">
    <property type="entry name" value="UDG"/>
    <property type="match status" value="1"/>
</dbReference>
<dbReference type="InterPro" id="IPR005122">
    <property type="entry name" value="Uracil-DNA_glycosylase-like"/>
</dbReference>
<feature type="domain" description="Uracil-DNA glycosylase-like" evidence="1">
    <location>
        <begin position="50"/>
        <end position="183"/>
    </location>
</feature>
<evidence type="ECO:0000313" key="2">
    <source>
        <dbReference type="EMBL" id="EQD47994.1"/>
    </source>
</evidence>
<dbReference type="Gene3D" id="3.40.470.10">
    <property type="entry name" value="Uracil-DNA glycosylase-like domain"/>
    <property type="match status" value="1"/>
</dbReference>
<dbReference type="SUPFAM" id="SSF52141">
    <property type="entry name" value="Uracil-DNA glycosylase-like"/>
    <property type="match status" value="1"/>
</dbReference>
<organism evidence="2">
    <name type="scientific">mine drainage metagenome</name>
    <dbReference type="NCBI Taxonomy" id="410659"/>
    <lineage>
        <taxon>unclassified sequences</taxon>
        <taxon>metagenomes</taxon>
        <taxon>ecological metagenomes</taxon>
    </lineage>
</organism>
<evidence type="ECO:0000259" key="1">
    <source>
        <dbReference type="Pfam" id="PF03167"/>
    </source>
</evidence>
<comment type="caution">
    <text evidence="2">The sequence shown here is derived from an EMBL/GenBank/DDBJ whole genome shotgun (WGS) entry which is preliminary data.</text>
</comment>
<protein>
    <recommendedName>
        <fullName evidence="1">Uracil-DNA glycosylase-like domain-containing protein</fullName>
    </recommendedName>
</protein>
<dbReference type="CDD" id="cd10035">
    <property type="entry name" value="UDG_like"/>
    <property type="match status" value="1"/>
</dbReference>
<dbReference type="InterPro" id="IPR036895">
    <property type="entry name" value="Uracil-DNA_glycosylase-like_sf"/>
</dbReference>
<accession>T1B548</accession>
<proteinExistence type="predicted"/>
<reference evidence="2" key="1">
    <citation type="submission" date="2013-08" db="EMBL/GenBank/DDBJ databases">
        <authorList>
            <person name="Mendez C."/>
            <person name="Richter M."/>
            <person name="Ferrer M."/>
            <person name="Sanchez J."/>
        </authorList>
    </citation>
    <scope>NUCLEOTIDE SEQUENCE</scope>
</reference>
<gene>
    <name evidence="2" type="ORF">B1A_14238</name>
</gene>
<sequence length="218" mass="24118">MSAQVEALLQKLLTVRLPDVFNPWTDVDPMDVSIGAPMRRLKRLRAHFAVRPAVVLCGEAPGFQGCHFSGVPFTSEALLCEGAIPRCETGLRLTTRPRPWSEPSARIVWKALYEFGIAERTVLWNTFAFHPHKPGAPYTNRTPRSDEIEASVEILRAVLGHFEAQGAAVVAVGRVAERTLKRLAIPYRAQVQHPAYGGAPHFREGLAALVRGQNRPEP</sequence>
<dbReference type="EMBL" id="AUZX01010449">
    <property type="protein sequence ID" value="EQD47994.1"/>
    <property type="molecule type" value="Genomic_DNA"/>
</dbReference>
<dbReference type="AlphaFoldDB" id="T1B548"/>
<name>T1B548_9ZZZZ</name>
<reference evidence="2" key="2">
    <citation type="journal article" date="2014" name="ISME J.">
        <title>Microbial stratification in low pH oxic and suboxic macroscopic growths along an acid mine drainage.</title>
        <authorList>
            <person name="Mendez-Garcia C."/>
            <person name="Mesa V."/>
            <person name="Sprenger R.R."/>
            <person name="Richter M."/>
            <person name="Diez M.S."/>
            <person name="Solano J."/>
            <person name="Bargiela R."/>
            <person name="Golyshina O.V."/>
            <person name="Manteca A."/>
            <person name="Ramos J.L."/>
            <person name="Gallego J.R."/>
            <person name="Llorente I."/>
            <person name="Martins Dos Santos V.A."/>
            <person name="Jensen O.N."/>
            <person name="Pelaez A.I."/>
            <person name="Sanchez J."/>
            <person name="Ferrer M."/>
        </authorList>
    </citation>
    <scope>NUCLEOTIDE SEQUENCE</scope>
</reference>